<dbReference type="SUPFAM" id="SSF54373">
    <property type="entry name" value="FAD-linked reductases, C-terminal domain"/>
    <property type="match status" value="1"/>
</dbReference>
<comment type="similarity">
    <text evidence="2 7">Belongs to the DadA oxidoreductase family.</text>
</comment>
<dbReference type="InterPro" id="IPR006076">
    <property type="entry name" value="FAD-dep_OxRdtase"/>
</dbReference>
<sequence length="434" mass="46295">MKVAVLGAGIVGVTSAYQLAKAGHEVVVVDRQAGPALETSFANAGEVSFGYCSPWAAPGIPQKALKWIFMEHAPLILRPKLDAAMLSWMAKMLLNCTSERYALNKSRMLRLADYSRIALADLRAETGIAYDERMQGTLQLFRTQAQLDASAKDVKALAADGIPYEVLERDGCIRHEPALAHVRDKIAGGLLTPKDETGDCFKFTNALSKKAEELGVLFSYGTSIKGLDVEAGRVRGVVTENGRISADAVVVALGSYSPLLLKPFGIKLPVYPVKGYSLTIPITDASRAPESTVMDETYKIAITRLGDRIRVGGMAEISGYTNDLGQKRRATLEHSVTDLFPGGDASKASFWSGLRPMTPDGTPVIGPTKIAGLYLNTGHGTLGWTMSSGSARVVSDLVSGRVPEIDANGLAISRYKPGATIGASNPLVPSQSLQ</sequence>
<dbReference type="AlphaFoldDB" id="A0A7W7EMA5"/>
<feature type="binding site" evidence="7">
    <location>
        <begin position="3"/>
        <end position="17"/>
    </location>
    <ligand>
        <name>FAD</name>
        <dbReference type="ChEBI" id="CHEBI:57692"/>
    </ligand>
</feature>
<dbReference type="HAMAP" id="MF_01202">
    <property type="entry name" value="DadA"/>
    <property type="match status" value="1"/>
</dbReference>
<dbReference type="Pfam" id="PF01266">
    <property type="entry name" value="DAO"/>
    <property type="match status" value="1"/>
</dbReference>
<name>A0A7W7EMA5_9HYPH</name>
<comment type="function">
    <text evidence="7">Oxidative deamination of D-amino acids.</text>
</comment>
<keyword evidence="4 7" id="KW-0274">FAD</keyword>
<evidence type="ECO:0000313" key="9">
    <source>
        <dbReference type="EMBL" id="MBB4569043.1"/>
    </source>
</evidence>
<dbReference type="OrthoDB" id="9805337at2"/>
<dbReference type="InterPro" id="IPR023080">
    <property type="entry name" value="DadA"/>
</dbReference>
<dbReference type="GO" id="GO:0055130">
    <property type="term" value="P:D-alanine catabolic process"/>
    <property type="evidence" value="ECO:0007669"/>
    <property type="project" value="TreeGrafter"/>
</dbReference>
<dbReference type="Gene3D" id="3.50.50.60">
    <property type="entry name" value="FAD/NAD(P)-binding domain"/>
    <property type="match status" value="2"/>
</dbReference>
<evidence type="ECO:0000259" key="8">
    <source>
        <dbReference type="Pfam" id="PF01266"/>
    </source>
</evidence>
<keyword evidence="3 7" id="KW-0285">Flavoprotein</keyword>
<evidence type="ECO:0000256" key="6">
    <source>
        <dbReference type="ARBA" id="ARBA00047884"/>
    </source>
</evidence>
<dbReference type="FunFam" id="3.50.50.60:FF:000020">
    <property type="entry name" value="D-amino acid dehydrogenase"/>
    <property type="match status" value="1"/>
</dbReference>
<dbReference type="PANTHER" id="PTHR13847">
    <property type="entry name" value="SARCOSINE DEHYDROGENASE-RELATED"/>
    <property type="match status" value="1"/>
</dbReference>
<dbReference type="Proteomes" id="UP000543836">
    <property type="component" value="Unassembled WGS sequence"/>
</dbReference>
<dbReference type="RefSeq" id="WP_051264045.1">
    <property type="nucleotide sequence ID" value="NZ_JACIIG010000007.1"/>
</dbReference>
<protein>
    <recommendedName>
        <fullName evidence="7">D-amino acid dehydrogenase</fullName>
        <ecNumber evidence="7">1.4.99.-</ecNumber>
    </recommendedName>
</protein>
<dbReference type="EMBL" id="JACIIG010000007">
    <property type="protein sequence ID" value="MBB4569043.1"/>
    <property type="molecule type" value="Genomic_DNA"/>
</dbReference>
<comment type="cofactor">
    <cofactor evidence="1 7">
        <name>FAD</name>
        <dbReference type="ChEBI" id="CHEBI:57692"/>
    </cofactor>
</comment>
<dbReference type="SUPFAM" id="SSF51905">
    <property type="entry name" value="FAD/NAD(P)-binding domain"/>
    <property type="match status" value="1"/>
</dbReference>
<proteinExistence type="inferred from homology"/>
<evidence type="ECO:0000256" key="2">
    <source>
        <dbReference type="ARBA" id="ARBA00009410"/>
    </source>
</evidence>
<comment type="catalytic activity">
    <reaction evidence="6 7">
        <text>a D-alpha-amino acid + A + H2O = a 2-oxocarboxylate + AH2 + NH4(+)</text>
        <dbReference type="Rhea" id="RHEA:18125"/>
        <dbReference type="ChEBI" id="CHEBI:13193"/>
        <dbReference type="ChEBI" id="CHEBI:15377"/>
        <dbReference type="ChEBI" id="CHEBI:17499"/>
        <dbReference type="ChEBI" id="CHEBI:28938"/>
        <dbReference type="ChEBI" id="CHEBI:35179"/>
        <dbReference type="ChEBI" id="CHEBI:59871"/>
    </reaction>
</comment>
<evidence type="ECO:0000256" key="4">
    <source>
        <dbReference type="ARBA" id="ARBA00022827"/>
    </source>
</evidence>
<evidence type="ECO:0000256" key="7">
    <source>
        <dbReference type="HAMAP-Rule" id="MF_01202"/>
    </source>
</evidence>
<dbReference type="Gene3D" id="3.30.9.10">
    <property type="entry name" value="D-Amino Acid Oxidase, subunit A, domain 2"/>
    <property type="match status" value="1"/>
</dbReference>
<dbReference type="InterPro" id="IPR036188">
    <property type="entry name" value="FAD/NAD-bd_sf"/>
</dbReference>
<dbReference type="GO" id="GO:0005886">
    <property type="term" value="C:plasma membrane"/>
    <property type="evidence" value="ECO:0007669"/>
    <property type="project" value="TreeGrafter"/>
</dbReference>
<dbReference type="EC" id="1.4.99.-" evidence="7"/>
<comment type="caution">
    <text evidence="9">The sequence shown here is derived from an EMBL/GenBank/DDBJ whole genome shotgun (WGS) entry which is preliminary data.</text>
</comment>
<evidence type="ECO:0000256" key="1">
    <source>
        <dbReference type="ARBA" id="ARBA00001974"/>
    </source>
</evidence>
<feature type="domain" description="FAD dependent oxidoreductase" evidence="8">
    <location>
        <begin position="2"/>
        <end position="397"/>
    </location>
</feature>
<evidence type="ECO:0000256" key="5">
    <source>
        <dbReference type="ARBA" id="ARBA00023002"/>
    </source>
</evidence>
<reference evidence="9 10" key="1">
    <citation type="submission" date="2020-08" db="EMBL/GenBank/DDBJ databases">
        <title>Genomic Encyclopedia of Type Strains, Phase IV (KMG-V): Genome sequencing to study the core and pangenomes of soil and plant-associated prokaryotes.</title>
        <authorList>
            <person name="Whitman W."/>
        </authorList>
    </citation>
    <scope>NUCLEOTIDE SEQUENCE [LARGE SCALE GENOMIC DNA]</scope>
    <source>
        <strain evidence="9 10">SEMIA 492</strain>
    </source>
</reference>
<dbReference type="NCBIfam" id="NF001933">
    <property type="entry name" value="PRK00711.1"/>
    <property type="match status" value="1"/>
</dbReference>
<dbReference type="GO" id="GO:0008718">
    <property type="term" value="F:D-amino-acid dehydrogenase activity"/>
    <property type="evidence" value="ECO:0007669"/>
    <property type="project" value="UniProtKB-UniRule"/>
</dbReference>
<keyword evidence="5 7" id="KW-0560">Oxidoreductase</keyword>
<dbReference type="GO" id="GO:0005737">
    <property type="term" value="C:cytoplasm"/>
    <property type="evidence" value="ECO:0007669"/>
    <property type="project" value="TreeGrafter"/>
</dbReference>
<evidence type="ECO:0000256" key="3">
    <source>
        <dbReference type="ARBA" id="ARBA00022630"/>
    </source>
</evidence>
<accession>A0A7W7EMA5</accession>
<organism evidence="9 10">
    <name type="scientific">Rhizobium leucaenae</name>
    <dbReference type="NCBI Taxonomy" id="29450"/>
    <lineage>
        <taxon>Bacteria</taxon>
        <taxon>Pseudomonadati</taxon>
        <taxon>Pseudomonadota</taxon>
        <taxon>Alphaproteobacteria</taxon>
        <taxon>Hyphomicrobiales</taxon>
        <taxon>Rhizobiaceae</taxon>
        <taxon>Rhizobium/Agrobacterium group</taxon>
        <taxon>Rhizobium</taxon>
    </lineage>
</organism>
<keyword evidence="10" id="KW-1185">Reference proteome</keyword>
<evidence type="ECO:0000313" key="10">
    <source>
        <dbReference type="Proteomes" id="UP000543836"/>
    </source>
</evidence>
<gene>
    <name evidence="7" type="primary">dadA</name>
    <name evidence="9" type="ORF">GGE60_003162</name>
</gene>
<dbReference type="PANTHER" id="PTHR13847:SF280">
    <property type="entry name" value="D-AMINO ACID DEHYDROGENASE"/>
    <property type="match status" value="1"/>
</dbReference>